<feature type="region of interest" description="Disordered" evidence="1">
    <location>
        <begin position="38"/>
        <end position="136"/>
    </location>
</feature>
<feature type="compositionally biased region" description="Polar residues" evidence="1">
    <location>
        <begin position="62"/>
        <end position="74"/>
    </location>
</feature>
<feature type="compositionally biased region" description="Low complexity" evidence="1">
    <location>
        <begin position="350"/>
        <end position="361"/>
    </location>
</feature>
<feature type="region of interest" description="Disordered" evidence="1">
    <location>
        <begin position="547"/>
        <end position="572"/>
    </location>
</feature>
<proteinExistence type="predicted"/>
<accession>A0A8T9C927</accession>
<reference evidence="3 4" key="1">
    <citation type="submission" date="2018-05" db="EMBL/GenBank/DDBJ databases">
        <title>Genome sequencing and assembly of the regulated plant pathogen Lachnellula willkommii and related sister species for the development of diagnostic species identification markers.</title>
        <authorList>
            <person name="Giroux E."/>
            <person name="Bilodeau G."/>
        </authorList>
    </citation>
    <scope>NUCLEOTIDE SEQUENCE [LARGE SCALE GENOMIC DNA]</scope>
    <source>
        <strain evidence="3 4">CBS 268.59</strain>
    </source>
</reference>
<feature type="compositionally biased region" description="Polar residues" evidence="1">
    <location>
        <begin position="38"/>
        <end position="50"/>
    </location>
</feature>
<comment type="caution">
    <text evidence="3">The sequence shown here is derived from an EMBL/GenBank/DDBJ whole genome shotgun (WGS) entry which is preliminary data.</text>
</comment>
<evidence type="ECO:0000313" key="4">
    <source>
        <dbReference type="Proteomes" id="UP000469558"/>
    </source>
</evidence>
<sequence>MPADLRITTSFDDDQRRQRLQQLLARQAATEAEIAALSSNVPAPSPSYQKQQHRVQKHHGRNSNVPRSMSTSGATMARHLSDRIEAPSQRSRTLSQRSAPAMARTNSRGTSSARSGNMPFTQTGAMPPPLRSESRDNPAMETWMKDQPLTSYTFSHQSTPLQRSTSQRKGDLEQVPEYMAENTLEVGENVLDFLARTTGSTPTLSLSPPFSTPSSAMLNDRLSTGSFNIATPSTPMAESLTTATTLQSDMSRQNSLCNEPVFESFQMMKVDSNNSYSPHLNSSDQTMYDQFAPHFTPSHHNRRSSSEEQSQVLFGAGGVSHDSQFSHSFSSAEAFASSGFGEKMEKSESNESMSSTSSSASRNKQRLQASLAAARPIMPRGGSGEDAMSRTNSSQSMTRLGSKDGSQDKVAISKPTYQRPKHERVHCKQCDSHPDGFRGEHELRRHQDREHKPLVKKWICIEPTGHGHPKPELPLSKCKACGAQRKKYGAYYNAAAHLRRTHFKPKSKGGRKTTKAEDLEKRGGKGGGDWPAMSELKYWMKEVEEPATEYPLSQSQQDEADLSDDETNDSNFDDQVFQPQTMSHIGNSNFNEAFIADHSPILNLYASAPNDIYGMQSMPIDLPSQQTSCIDSSMYNHEGFHNFSPNLTNDPMAFFDSSVSQNFEGQVFTGPDFSNFSYPQ</sequence>
<protein>
    <recommendedName>
        <fullName evidence="2">DUF7896 domain-containing protein</fullName>
    </recommendedName>
</protein>
<evidence type="ECO:0000313" key="3">
    <source>
        <dbReference type="EMBL" id="TVY82205.1"/>
    </source>
</evidence>
<feature type="region of interest" description="Disordered" evidence="1">
    <location>
        <begin position="341"/>
        <end position="432"/>
    </location>
</feature>
<feature type="compositionally biased region" description="Basic and acidic residues" evidence="1">
    <location>
        <begin position="514"/>
        <end position="523"/>
    </location>
</feature>
<feature type="domain" description="DUF7896" evidence="2">
    <location>
        <begin position="455"/>
        <end position="543"/>
    </location>
</feature>
<dbReference type="EMBL" id="QGMK01000355">
    <property type="protein sequence ID" value="TVY82205.1"/>
    <property type="molecule type" value="Genomic_DNA"/>
</dbReference>
<dbReference type="Pfam" id="PF25438">
    <property type="entry name" value="DUF7896"/>
    <property type="match status" value="1"/>
</dbReference>
<feature type="compositionally biased region" description="Basic residues" evidence="1">
    <location>
        <begin position="51"/>
        <end position="61"/>
    </location>
</feature>
<gene>
    <name evidence="3" type="ORF">LSUE1_G004896</name>
</gene>
<dbReference type="AlphaFoldDB" id="A0A8T9C927"/>
<feature type="region of interest" description="Disordered" evidence="1">
    <location>
        <begin position="502"/>
        <end position="529"/>
    </location>
</feature>
<feature type="compositionally biased region" description="Polar residues" evidence="1">
    <location>
        <begin position="389"/>
        <end position="399"/>
    </location>
</feature>
<dbReference type="PANTHER" id="PTHR42031">
    <property type="entry name" value="KEY LIME PATHOGENICITY PROTEIN"/>
    <property type="match status" value="1"/>
</dbReference>
<evidence type="ECO:0000256" key="1">
    <source>
        <dbReference type="SAM" id="MobiDB-lite"/>
    </source>
</evidence>
<feature type="compositionally biased region" description="Basic residues" evidence="1">
    <location>
        <begin position="502"/>
        <end position="513"/>
    </location>
</feature>
<keyword evidence="4" id="KW-1185">Reference proteome</keyword>
<dbReference type="InterPro" id="IPR057218">
    <property type="entry name" value="DUF7896"/>
</dbReference>
<feature type="compositionally biased region" description="Polar residues" evidence="1">
    <location>
        <begin position="276"/>
        <end position="288"/>
    </location>
</feature>
<name>A0A8T9C927_9HELO</name>
<feature type="region of interest" description="Disordered" evidence="1">
    <location>
        <begin position="276"/>
        <end position="310"/>
    </location>
</feature>
<feature type="compositionally biased region" description="Acidic residues" evidence="1">
    <location>
        <begin position="558"/>
        <end position="572"/>
    </location>
</feature>
<evidence type="ECO:0000259" key="2">
    <source>
        <dbReference type="Pfam" id="PF25438"/>
    </source>
</evidence>
<feature type="compositionally biased region" description="Polar residues" evidence="1">
    <location>
        <begin position="88"/>
        <end position="124"/>
    </location>
</feature>
<organism evidence="3 4">
    <name type="scientific">Lachnellula suecica</name>
    <dbReference type="NCBI Taxonomy" id="602035"/>
    <lineage>
        <taxon>Eukaryota</taxon>
        <taxon>Fungi</taxon>
        <taxon>Dikarya</taxon>
        <taxon>Ascomycota</taxon>
        <taxon>Pezizomycotina</taxon>
        <taxon>Leotiomycetes</taxon>
        <taxon>Helotiales</taxon>
        <taxon>Lachnaceae</taxon>
        <taxon>Lachnellula</taxon>
    </lineage>
</organism>
<dbReference type="PANTHER" id="PTHR42031:SF1">
    <property type="entry name" value="KEY LIME PATHOGENICITY PROTEIN"/>
    <property type="match status" value="1"/>
</dbReference>
<dbReference type="Proteomes" id="UP000469558">
    <property type="component" value="Unassembled WGS sequence"/>
</dbReference>
<dbReference type="OrthoDB" id="5377599at2759"/>